<dbReference type="InterPro" id="IPR037066">
    <property type="entry name" value="Plug_dom_sf"/>
</dbReference>
<protein>
    <submittedName>
        <fullName evidence="8">TonB-dependent receptor</fullName>
    </submittedName>
</protein>
<keyword evidence="4" id="KW-0798">TonB box</keyword>
<dbReference type="Pfam" id="PF00593">
    <property type="entry name" value="TonB_dep_Rec_b-barrel"/>
    <property type="match status" value="1"/>
</dbReference>
<evidence type="ECO:0000256" key="3">
    <source>
        <dbReference type="ARBA" id="ARBA00023237"/>
    </source>
</evidence>
<feature type="signal peptide" evidence="5">
    <location>
        <begin position="1"/>
        <end position="19"/>
    </location>
</feature>
<evidence type="ECO:0000313" key="9">
    <source>
        <dbReference type="Proteomes" id="UP000276309"/>
    </source>
</evidence>
<dbReference type="Pfam" id="PF13715">
    <property type="entry name" value="CarbopepD_reg_2"/>
    <property type="match status" value="1"/>
</dbReference>
<sequence length="936" mass="104055">MRLLFTVPLAFFMTLQLLAQDKGSIGGKLTDKEFNNEPLPFANVIIKGTTTGTTSDFDGLYEISNLEAGTYTVLFSYLGYETIEIPDVVVEGGKVTTIDVPMSASEGVSLDEVVVTTVARKDSEVALLLDQKKAVEIKESIGAQQLAKIGVSDAATATTKISGVSSSEASGDVFVRGLGDRYLSTTLNGLPVPSDDVERKNIDLGLFPTRVIENVSVSKTYGVQTTADQASGVVNITSRELQGSSDISIGVRAGVNSNVAKSGVFDSYKISPNSDDIIGGFYTQDNPVRNQLTQQGWNTSEESAPIDYQYNITVAKKFKEKFSALLTASQSRSYDYAEGLFRQFRSNFIDDTITDATTYTKQLNTSGLLDLTYYINSDNKIKSSTFFVNKVSDQVFEGGRNGEATIFEETDPAEGLFQFIRDQNVKQTRLLVTQLLGTHRLKENNFLEWAGGFNKVDADEPNRIRNEVNFDPDGSFVQLGRTGGFQQRKSNQQIDDQEFNGYLRDIINVINEEDNQKSFDIELGLNYRNKERDFSSKFVGVEERSTNTINPSSIDDLGSIFTYENFLSGDLQINELQPDTYLGELESKAAYANFNIGLKKWHFNTGMRFQKDIIDVSYDVGNIPGRIGESTKEYANLYPSANIKYDISEKNAIRLAMSRTITLPEFKEIAPFEYVSQTGQVTRGNPDLEASLDLNYDLKWEYFPSNGQLISVAAFYKDISDPINKVQDRGSAGVFSYFNSGDKAEVYGLEIETKIDLITIDDSGETPRGYDLNLNFNATRLWHSQDLKEIRDENGTFIRTFRYNGRTKADLQGASDYIVNASLNLSTASENPFSASLTANYASDKIFALGAPEIQSQSDRFYNESIVEKGFAVLDLVMTKEFGEHWTLRFMGKNLLNPEIKRTQLVRPSTTGIETEEIVRSYTGGSSLTLGLNYSF</sequence>
<dbReference type="Gene3D" id="2.40.170.20">
    <property type="entry name" value="TonB-dependent receptor, beta-barrel domain"/>
    <property type="match status" value="1"/>
</dbReference>
<dbReference type="InterPro" id="IPR012910">
    <property type="entry name" value="Plug_dom"/>
</dbReference>
<reference evidence="8 9" key="1">
    <citation type="submission" date="2018-08" db="EMBL/GenBank/DDBJ databases">
        <title>The reduced genetic potential of extracellular carbohydrate catabolism in Euzebyella marina RN62, a Flavobacteriia bacterium isolated from the hadal water.</title>
        <authorList>
            <person name="Xue C."/>
        </authorList>
    </citation>
    <scope>NUCLEOTIDE SEQUENCE [LARGE SCALE GENOMIC DNA]</scope>
    <source>
        <strain evidence="8 9">RN62</strain>
    </source>
</reference>
<dbReference type="Gene3D" id="2.170.130.10">
    <property type="entry name" value="TonB-dependent receptor, plug domain"/>
    <property type="match status" value="1"/>
</dbReference>
<keyword evidence="8" id="KW-0675">Receptor</keyword>
<feature type="chain" id="PRO_5018000570" evidence="5">
    <location>
        <begin position="20"/>
        <end position="936"/>
    </location>
</feature>
<dbReference type="SUPFAM" id="SSF49464">
    <property type="entry name" value="Carboxypeptidase regulatory domain-like"/>
    <property type="match status" value="1"/>
</dbReference>
<keyword evidence="3" id="KW-0998">Cell outer membrane</keyword>
<evidence type="ECO:0000259" key="6">
    <source>
        <dbReference type="Pfam" id="PF00593"/>
    </source>
</evidence>
<dbReference type="GO" id="GO:0009279">
    <property type="term" value="C:cell outer membrane"/>
    <property type="evidence" value="ECO:0007669"/>
    <property type="project" value="UniProtKB-SubCell"/>
</dbReference>
<dbReference type="Pfam" id="PF07715">
    <property type="entry name" value="Plug"/>
    <property type="match status" value="1"/>
</dbReference>
<keyword evidence="2 4" id="KW-0472">Membrane</keyword>
<comment type="subcellular location">
    <subcellularLocation>
        <location evidence="1 4">Cell outer membrane</location>
    </subcellularLocation>
</comment>
<evidence type="ECO:0000256" key="5">
    <source>
        <dbReference type="SAM" id="SignalP"/>
    </source>
</evidence>
<organism evidence="8 9">
    <name type="scientific">Euzebyella marina</name>
    <dbReference type="NCBI Taxonomy" id="1761453"/>
    <lineage>
        <taxon>Bacteria</taxon>
        <taxon>Pseudomonadati</taxon>
        <taxon>Bacteroidota</taxon>
        <taxon>Flavobacteriia</taxon>
        <taxon>Flavobacteriales</taxon>
        <taxon>Flavobacteriaceae</taxon>
        <taxon>Euzebyella</taxon>
    </lineage>
</organism>
<dbReference type="KEGG" id="emar:D1013_19420"/>
<evidence type="ECO:0000259" key="7">
    <source>
        <dbReference type="Pfam" id="PF07715"/>
    </source>
</evidence>
<gene>
    <name evidence="8" type="ORF">D1013_19420</name>
</gene>
<feature type="domain" description="TonB-dependent receptor plug" evidence="7">
    <location>
        <begin position="137"/>
        <end position="233"/>
    </location>
</feature>
<evidence type="ECO:0000256" key="4">
    <source>
        <dbReference type="RuleBase" id="RU003357"/>
    </source>
</evidence>
<comment type="similarity">
    <text evidence="4">Belongs to the TonB-dependent receptor family.</text>
</comment>
<dbReference type="Gene3D" id="2.60.40.1120">
    <property type="entry name" value="Carboxypeptidase-like, regulatory domain"/>
    <property type="match status" value="1"/>
</dbReference>
<name>A0A3G2LAW7_9FLAO</name>
<dbReference type="EMBL" id="CP032050">
    <property type="protein sequence ID" value="AYN69400.1"/>
    <property type="molecule type" value="Genomic_DNA"/>
</dbReference>
<proteinExistence type="inferred from homology"/>
<dbReference type="SUPFAM" id="SSF56935">
    <property type="entry name" value="Porins"/>
    <property type="match status" value="1"/>
</dbReference>
<evidence type="ECO:0000256" key="2">
    <source>
        <dbReference type="ARBA" id="ARBA00023136"/>
    </source>
</evidence>
<evidence type="ECO:0000256" key="1">
    <source>
        <dbReference type="ARBA" id="ARBA00004442"/>
    </source>
</evidence>
<keyword evidence="9" id="KW-1185">Reference proteome</keyword>
<dbReference type="InterPro" id="IPR000531">
    <property type="entry name" value="Beta-barrel_TonB"/>
</dbReference>
<dbReference type="OrthoDB" id="9768470at2"/>
<feature type="domain" description="TonB-dependent receptor-like beta-barrel" evidence="6">
    <location>
        <begin position="455"/>
        <end position="895"/>
    </location>
</feature>
<dbReference type="InterPro" id="IPR008969">
    <property type="entry name" value="CarboxyPept-like_regulatory"/>
</dbReference>
<dbReference type="PANTHER" id="PTHR40980">
    <property type="entry name" value="PLUG DOMAIN-CONTAINING PROTEIN"/>
    <property type="match status" value="1"/>
</dbReference>
<dbReference type="InterPro" id="IPR036942">
    <property type="entry name" value="Beta-barrel_TonB_sf"/>
</dbReference>
<dbReference type="Proteomes" id="UP000276309">
    <property type="component" value="Chromosome"/>
</dbReference>
<keyword evidence="5" id="KW-0732">Signal</keyword>
<dbReference type="RefSeq" id="WP_121850406.1">
    <property type="nucleotide sequence ID" value="NZ_CP032050.1"/>
</dbReference>
<evidence type="ECO:0000313" key="8">
    <source>
        <dbReference type="EMBL" id="AYN69400.1"/>
    </source>
</evidence>
<dbReference type="PANTHER" id="PTHR40980:SF5">
    <property type="entry name" value="TONB-DEPENDENT RECEPTOR"/>
    <property type="match status" value="1"/>
</dbReference>
<dbReference type="AlphaFoldDB" id="A0A3G2LAW7"/>
<accession>A0A3G2LAW7</accession>